<sequence>LVKKGYKSYACQSFDSLGKTTGSLEWSLTSISAPVKKEYEVFKKRISKQKGTKDCGLFSLGYSLALAIDIGPAMLVCDQNEIRIFITNNITNQTKNNY</sequence>
<gene>
    <name evidence="1" type="ORF">BpHYR1_042776</name>
</gene>
<proteinExistence type="predicted"/>
<dbReference type="SUPFAM" id="SSF54001">
    <property type="entry name" value="Cysteine proteinases"/>
    <property type="match status" value="1"/>
</dbReference>
<name>A0A3M7PJE0_BRAPC</name>
<evidence type="ECO:0000313" key="1">
    <source>
        <dbReference type="EMBL" id="RMZ99123.1"/>
    </source>
</evidence>
<dbReference type="InterPro" id="IPR038765">
    <property type="entry name" value="Papain-like_cys_pep_sf"/>
</dbReference>
<dbReference type="Proteomes" id="UP000276133">
    <property type="component" value="Unassembled WGS sequence"/>
</dbReference>
<organism evidence="1 2">
    <name type="scientific">Brachionus plicatilis</name>
    <name type="common">Marine rotifer</name>
    <name type="synonym">Brachionus muelleri</name>
    <dbReference type="NCBI Taxonomy" id="10195"/>
    <lineage>
        <taxon>Eukaryota</taxon>
        <taxon>Metazoa</taxon>
        <taxon>Spiralia</taxon>
        <taxon>Gnathifera</taxon>
        <taxon>Rotifera</taxon>
        <taxon>Eurotatoria</taxon>
        <taxon>Monogononta</taxon>
        <taxon>Pseudotrocha</taxon>
        <taxon>Ploima</taxon>
        <taxon>Brachionidae</taxon>
        <taxon>Brachionus</taxon>
    </lineage>
</organism>
<protein>
    <submittedName>
        <fullName evidence="1">Uncharacterized protein</fullName>
    </submittedName>
</protein>
<comment type="caution">
    <text evidence="1">The sequence shown here is derived from an EMBL/GenBank/DDBJ whole genome shotgun (WGS) entry which is preliminary data.</text>
</comment>
<keyword evidence="2" id="KW-1185">Reference proteome</keyword>
<dbReference type="AlphaFoldDB" id="A0A3M7PJE0"/>
<dbReference type="EMBL" id="REGN01010401">
    <property type="protein sequence ID" value="RMZ99123.1"/>
    <property type="molecule type" value="Genomic_DNA"/>
</dbReference>
<feature type="non-terminal residue" evidence="1">
    <location>
        <position position="1"/>
    </location>
</feature>
<reference evidence="1 2" key="1">
    <citation type="journal article" date="2018" name="Sci. Rep.">
        <title>Genomic signatures of local adaptation to the degree of environmental predictability in rotifers.</title>
        <authorList>
            <person name="Franch-Gras L."/>
            <person name="Hahn C."/>
            <person name="Garcia-Roger E.M."/>
            <person name="Carmona M.J."/>
            <person name="Serra M."/>
            <person name="Gomez A."/>
        </authorList>
    </citation>
    <scope>NUCLEOTIDE SEQUENCE [LARGE SCALE GENOMIC DNA]</scope>
    <source>
        <strain evidence="1">HYR1</strain>
    </source>
</reference>
<evidence type="ECO:0000313" key="2">
    <source>
        <dbReference type="Proteomes" id="UP000276133"/>
    </source>
</evidence>
<accession>A0A3M7PJE0</accession>